<dbReference type="Gene3D" id="6.10.340.10">
    <property type="match status" value="1"/>
</dbReference>
<dbReference type="EC" id="2.7.13.3" evidence="3"/>
<dbReference type="SMART" id="SM00448">
    <property type="entry name" value="REC"/>
    <property type="match status" value="2"/>
</dbReference>
<keyword evidence="6" id="KW-0597">Phosphoprotein</keyword>
<dbReference type="InterPro" id="IPR003660">
    <property type="entry name" value="HAMP_dom"/>
</dbReference>
<dbReference type="SUPFAM" id="SSF47384">
    <property type="entry name" value="Homodimeric domain of signal transducing histidine kinase"/>
    <property type="match status" value="1"/>
</dbReference>
<feature type="transmembrane region" description="Helical" evidence="16">
    <location>
        <begin position="177"/>
        <end position="196"/>
    </location>
</feature>
<keyword evidence="15" id="KW-0175">Coiled coil</keyword>
<dbReference type="InterPro" id="IPR011006">
    <property type="entry name" value="CheY-like_superfamily"/>
</dbReference>
<dbReference type="SUPFAM" id="SSF158472">
    <property type="entry name" value="HAMP domain-like"/>
    <property type="match status" value="1"/>
</dbReference>
<organism evidence="21">
    <name type="scientific">hydrothermal vent metagenome</name>
    <dbReference type="NCBI Taxonomy" id="652676"/>
    <lineage>
        <taxon>unclassified sequences</taxon>
        <taxon>metagenomes</taxon>
        <taxon>ecological metagenomes</taxon>
    </lineage>
</organism>
<dbReference type="InterPro" id="IPR005467">
    <property type="entry name" value="His_kinase_dom"/>
</dbReference>
<evidence type="ECO:0000256" key="5">
    <source>
        <dbReference type="ARBA" id="ARBA00022519"/>
    </source>
</evidence>
<evidence type="ECO:0000256" key="13">
    <source>
        <dbReference type="ARBA" id="ARBA00023012"/>
    </source>
</evidence>
<dbReference type="SMART" id="SM00304">
    <property type="entry name" value="HAMP"/>
    <property type="match status" value="1"/>
</dbReference>
<evidence type="ECO:0000256" key="11">
    <source>
        <dbReference type="ARBA" id="ARBA00022840"/>
    </source>
</evidence>
<dbReference type="Pfam" id="PF00072">
    <property type="entry name" value="Response_reg"/>
    <property type="match status" value="1"/>
</dbReference>
<evidence type="ECO:0000259" key="19">
    <source>
        <dbReference type="PROSITE" id="PS50885"/>
    </source>
</evidence>
<dbReference type="AlphaFoldDB" id="A0A160TDI6"/>
<evidence type="ECO:0000256" key="10">
    <source>
        <dbReference type="ARBA" id="ARBA00022777"/>
    </source>
</evidence>
<keyword evidence="12 16" id="KW-1133">Transmembrane helix</keyword>
<gene>
    <name evidence="21" type="ORF">MGWOODY_Tha35</name>
</gene>
<dbReference type="FunFam" id="3.30.565.10:FF:000010">
    <property type="entry name" value="Sensor histidine kinase RcsC"/>
    <property type="match status" value="1"/>
</dbReference>
<dbReference type="PANTHER" id="PTHR45339">
    <property type="entry name" value="HYBRID SIGNAL TRANSDUCTION HISTIDINE KINASE J"/>
    <property type="match status" value="1"/>
</dbReference>
<dbReference type="InterPro" id="IPR019247">
    <property type="entry name" value="Histidine_kinase_BarA_N"/>
</dbReference>
<dbReference type="FunFam" id="1.10.287.130:FF:000003">
    <property type="entry name" value="Histidine kinase"/>
    <property type="match status" value="1"/>
</dbReference>
<dbReference type="GO" id="GO:0000155">
    <property type="term" value="F:phosphorelay sensor kinase activity"/>
    <property type="evidence" value="ECO:0007669"/>
    <property type="project" value="InterPro"/>
</dbReference>
<dbReference type="PRINTS" id="PR00344">
    <property type="entry name" value="BCTRLSENSOR"/>
</dbReference>
<keyword evidence="8 16" id="KW-0812">Transmembrane</keyword>
<evidence type="ECO:0000256" key="15">
    <source>
        <dbReference type="SAM" id="Coils"/>
    </source>
</evidence>
<dbReference type="Gene3D" id="3.30.565.10">
    <property type="entry name" value="Histidine kinase-like ATPase, C-terminal domain"/>
    <property type="match status" value="1"/>
</dbReference>
<dbReference type="SMART" id="SM00387">
    <property type="entry name" value="HATPase_c"/>
    <property type="match status" value="1"/>
</dbReference>
<evidence type="ECO:0000256" key="9">
    <source>
        <dbReference type="ARBA" id="ARBA00022741"/>
    </source>
</evidence>
<dbReference type="CDD" id="cd17546">
    <property type="entry name" value="REC_hyHK_CKI1_RcsC-like"/>
    <property type="match status" value="1"/>
</dbReference>
<dbReference type="PROSITE" id="PS50109">
    <property type="entry name" value="HIS_KIN"/>
    <property type="match status" value="1"/>
</dbReference>
<protein>
    <recommendedName>
        <fullName evidence="3">histidine kinase</fullName>
        <ecNumber evidence="3">2.7.13.3</ecNumber>
    </recommendedName>
</protein>
<dbReference type="SUPFAM" id="SSF52172">
    <property type="entry name" value="CheY-like"/>
    <property type="match status" value="2"/>
</dbReference>
<feature type="coiled-coil region" evidence="15">
    <location>
        <begin position="244"/>
        <end position="289"/>
    </location>
</feature>
<dbReference type="InterPro" id="IPR001789">
    <property type="entry name" value="Sig_transdc_resp-reg_receiver"/>
</dbReference>
<evidence type="ECO:0000256" key="4">
    <source>
        <dbReference type="ARBA" id="ARBA00022475"/>
    </source>
</evidence>
<comment type="catalytic activity">
    <reaction evidence="1">
        <text>ATP + protein L-histidine = ADP + protein N-phospho-L-histidine.</text>
        <dbReference type="EC" id="2.7.13.3"/>
    </reaction>
</comment>
<dbReference type="CDD" id="cd06225">
    <property type="entry name" value="HAMP"/>
    <property type="match status" value="1"/>
</dbReference>
<evidence type="ECO:0000259" key="17">
    <source>
        <dbReference type="PROSITE" id="PS50109"/>
    </source>
</evidence>
<feature type="domain" description="HAMP" evidence="19">
    <location>
        <begin position="200"/>
        <end position="252"/>
    </location>
</feature>
<evidence type="ECO:0000256" key="14">
    <source>
        <dbReference type="ARBA" id="ARBA00023136"/>
    </source>
</evidence>
<evidence type="ECO:0000256" key="7">
    <source>
        <dbReference type="ARBA" id="ARBA00022679"/>
    </source>
</evidence>
<dbReference type="InterPro" id="IPR036097">
    <property type="entry name" value="HisK_dim/P_sf"/>
</dbReference>
<dbReference type="Gene3D" id="1.20.120.160">
    <property type="entry name" value="HPT domain"/>
    <property type="match status" value="1"/>
</dbReference>
<dbReference type="InterPro" id="IPR008207">
    <property type="entry name" value="Sig_transdc_His_kin_Hpt_dom"/>
</dbReference>
<dbReference type="Pfam" id="PF00512">
    <property type="entry name" value="HisKA"/>
    <property type="match status" value="1"/>
</dbReference>
<keyword evidence="5" id="KW-0997">Cell inner membrane</keyword>
<keyword evidence="10 21" id="KW-0418">Kinase</keyword>
<dbReference type="Gene3D" id="1.10.287.130">
    <property type="match status" value="1"/>
</dbReference>
<dbReference type="GO" id="GO:0005524">
    <property type="term" value="F:ATP binding"/>
    <property type="evidence" value="ECO:0007669"/>
    <property type="project" value="UniProtKB-KW"/>
</dbReference>
<evidence type="ECO:0000256" key="2">
    <source>
        <dbReference type="ARBA" id="ARBA00004429"/>
    </source>
</evidence>
<evidence type="ECO:0000256" key="1">
    <source>
        <dbReference type="ARBA" id="ARBA00000085"/>
    </source>
</evidence>
<dbReference type="PANTHER" id="PTHR45339:SF1">
    <property type="entry name" value="HYBRID SIGNAL TRANSDUCTION HISTIDINE KINASE J"/>
    <property type="match status" value="1"/>
</dbReference>
<feature type="domain" description="Response regulatory" evidence="18">
    <location>
        <begin position="674"/>
        <end position="790"/>
    </location>
</feature>
<dbReference type="InterPro" id="IPR004358">
    <property type="entry name" value="Sig_transdc_His_kin-like_C"/>
</dbReference>
<keyword evidence="14 16" id="KW-0472">Membrane</keyword>
<dbReference type="PROSITE" id="PS50885">
    <property type="entry name" value="HAMP"/>
    <property type="match status" value="1"/>
</dbReference>
<keyword evidence="7" id="KW-0808">Transferase</keyword>
<dbReference type="InterPro" id="IPR036641">
    <property type="entry name" value="HPT_dom_sf"/>
</dbReference>
<evidence type="ECO:0000313" key="21">
    <source>
        <dbReference type="EMBL" id="CUS40869.1"/>
    </source>
</evidence>
<evidence type="ECO:0000256" key="16">
    <source>
        <dbReference type="SAM" id="Phobius"/>
    </source>
</evidence>
<evidence type="ECO:0000256" key="8">
    <source>
        <dbReference type="ARBA" id="ARBA00022692"/>
    </source>
</evidence>
<reference evidence="21" key="1">
    <citation type="submission" date="2015-10" db="EMBL/GenBank/DDBJ databases">
        <authorList>
            <person name="Gilbert D.G."/>
        </authorList>
    </citation>
    <scope>NUCLEOTIDE SEQUENCE</scope>
</reference>
<dbReference type="GO" id="GO:0005886">
    <property type="term" value="C:plasma membrane"/>
    <property type="evidence" value="ECO:0007669"/>
    <property type="project" value="UniProtKB-SubCell"/>
</dbReference>
<feature type="domain" description="Response regulatory" evidence="18">
    <location>
        <begin position="535"/>
        <end position="650"/>
    </location>
</feature>
<dbReference type="CDD" id="cd00082">
    <property type="entry name" value="HisKA"/>
    <property type="match status" value="1"/>
</dbReference>
<keyword evidence="9" id="KW-0547">Nucleotide-binding</keyword>
<dbReference type="EMBL" id="CZQC01000028">
    <property type="protein sequence ID" value="CUS40869.1"/>
    <property type="molecule type" value="Genomic_DNA"/>
</dbReference>
<proteinExistence type="predicted"/>
<comment type="subcellular location">
    <subcellularLocation>
        <location evidence="2">Cell inner membrane</location>
        <topology evidence="2">Multi-pass membrane protein</topology>
    </subcellularLocation>
</comment>
<evidence type="ECO:0000259" key="18">
    <source>
        <dbReference type="PROSITE" id="PS50110"/>
    </source>
</evidence>
<evidence type="ECO:0000259" key="20">
    <source>
        <dbReference type="PROSITE" id="PS50894"/>
    </source>
</evidence>
<dbReference type="SUPFAM" id="SSF55874">
    <property type="entry name" value="ATPase domain of HSP90 chaperone/DNA topoisomerase II/histidine kinase"/>
    <property type="match status" value="1"/>
</dbReference>
<dbReference type="CDD" id="cd16922">
    <property type="entry name" value="HATPase_EvgS-ArcB-TorS-like"/>
    <property type="match status" value="1"/>
</dbReference>
<dbReference type="SUPFAM" id="SSF47226">
    <property type="entry name" value="Histidine-containing phosphotransfer domain, HPT domain"/>
    <property type="match status" value="1"/>
</dbReference>
<dbReference type="InterPro" id="IPR003594">
    <property type="entry name" value="HATPase_dom"/>
</dbReference>
<keyword evidence="13" id="KW-0902">Two-component regulatory system</keyword>
<dbReference type="Gene3D" id="3.40.50.2300">
    <property type="match status" value="2"/>
</dbReference>
<keyword evidence="4" id="KW-1003">Cell membrane</keyword>
<evidence type="ECO:0000256" key="12">
    <source>
        <dbReference type="ARBA" id="ARBA00022989"/>
    </source>
</evidence>
<feature type="domain" description="Histidine kinase" evidence="17">
    <location>
        <begin position="299"/>
        <end position="520"/>
    </location>
</feature>
<sequence length="943" mass="105095">MKNWNIQNRILFLALLPGIIVSLVLGTFFITERARDLGDLLEQRTLAMAKQLAPTCEYGVMTGSVGILQNIANNMLEEIDVRAVTLYNQDMQTLAHAGPRMLTERFGSAELKADQLQLMRTDGSLRARAPIFSQNLIIADQLSEQFYAQKNGQQQLLGWAEVELSGANTKLNQYQHIASSLSIIVSVLILCTVLALRISKQVSQPMGVIVDAIDDMKDGKLETRVHIENGGEFQALASGINAMASALQRANTEHQQNLEQATHDLQETLDELEIRNRELTLGRKEAIEASRMKSEFLANVSHEIRTPLNGILGFSELLGRTQVSERQNDYLQTIRKSSDDLLNIINDILDLSKIDAGKLIIEHTPFNLRDVIEDALQVLAPEAVGKRLELNQIIESNVPLAVCGDPLRLKQVITNLVNNAIKFTEYGSVTVKTSLISQKDHRASLQFEIRDTGLGLSPEKQEKLFQAFSQADASVARQFGGTGLGLIISKALVEAMHGDIRVESREGFGSSFFFNIDIQIDQDSTTNNLAPLDISIAVIDPKQAATTDLLTLLTSWQVDHHYYPTIPQVVDRINSGEKYDLILCAIDHEKLDDDALALLNALKDTQVPVVALVNSVSHEDLDMLKKLGANEALSRPVTQRKLHAALSELVADESQILTLTDPTEEHSPGRVPPCILAVDDNHANLKLVVTLLREMGIQVYSAMTGSEAIAQIDQHPIEMVFMDIQMPNMSGTEATEHIRRMPGKAALPIIALTAHAMADEKQALLKSGMNDYQTKPITQEQLAKCVERWTGYRAPINTLIRVVKHERSREIASEKSICREIFNADMALHHANNNIELAVDMFQMLLDSLDNERANIVAYWEEEALDELLEAVHRMHGATRYCGTPCLRLELETFESALKANEFAKLPEQMRRLVTELDKLQEWVKANDWSELLRNHTTINANA</sequence>
<dbReference type="SMART" id="SM00388">
    <property type="entry name" value="HisKA"/>
    <property type="match status" value="1"/>
</dbReference>
<dbReference type="PROSITE" id="PS50110">
    <property type="entry name" value="RESPONSE_REGULATORY"/>
    <property type="match status" value="2"/>
</dbReference>
<evidence type="ECO:0000256" key="3">
    <source>
        <dbReference type="ARBA" id="ARBA00012438"/>
    </source>
</evidence>
<keyword evidence="11" id="KW-0067">ATP-binding</keyword>
<dbReference type="Pfam" id="PF09984">
    <property type="entry name" value="sCache_4"/>
    <property type="match status" value="1"/>
</dbReference>
<accession>A0A160TDI6</accession>
<name>A0A160TDI6_9ZZZZ</name>
<dbReference type="Pfam" id="PF00672">
    <property type="entry name" value="HAMP"/>
    <property type="match status" value="1"/>
</dbReference>
<dbReference type="InterPro" id="IPR003661">
    <property type="entry name" value="HisK_dim/P_dom"/>
</dbReference>
<evidence type="ECO:0000256" key="6">
    <source>
        <dbReference type="ARBA" id="ARBA00022553"/>
    </source>
</evidence>
<feature type="domain" description="HPt" evidence="20">
    <location>
        <begin position="834"/>
        <end position="927"/>
    </location>
</feature>
<dbReference type="Pfam" id="PF01627">
    <property type="entry name" value="Hpt"/>
    <property type="match status" value="1"/>
</dbReference>
<dbReference type="Pfam" id="PF02518">
    <property type="entry name" value="HATPase_c"/>
    <property type="match status" value="1"/>
</dbReference>
<dbReference type="PROSITE" id="PS50894">
    <property type="entry name" value="HPT"/>
    <property type="match status" value="1"/>
</dbReference>
<dbReference type="InterPro" id="IPR036890">
    <property type="entry name" value="HATPase_C_sf"/>
</dbReference>